<feature type="compositionally biased region" description="Low complexity" evidence="1">
    <location>
        <begin position="91"/>
        <end position="102"/>
    </location>
</feature>
<keyword evidence="3" id="KW-1185">Reference proteome</keyword>
<reference evidence="2 3" key="1">
    <citation type="submission" date="2019-03" db="EMBL/GenBank/DDBJ databases">
        <title>First draft genome of Liparis tanakae, snailfish: a comprehensive survey of snailfish specific genes.</title>
        <authorList>
            <person name="Kim W."/>
            <person name="Song I."/>
            <person name="Jeong J.-H."/>
            <person name="Kim D."/>
            <person name="Kim S."/>
            <person name="Ryu S."/>
            <person name="Song J.Y."/>
            <person name="Lee S.K."/>
        </authorList>
    </citation>
    <scope>NUCLEOTIDE SEQUENCE [LARGE SCALE GENOMIC DNA]</scope>
    <source>
        <tissue evidence="2">Muscle</tissue>
    </source>
</reference>
<feature type="region of interest" description="Disordered" evidence="1">
    <location>
        <begin position="75"/>
        <end position="102"/>
    </location>
</feature>
<organism evidence="2 3">
    <name type="scientific">Liparis tanakae</name>
    <name type="common">Tanaka's snailfish</name>
    <dbReference type="NCBI Taxonomy" id="230148"/>
    <lineage>
        <taxon>Eukaryota</taxon>
        <taxon>Metazoa</taxon>
        <taxon>Chordata</taxon>
        <taxon>Craniata</taxon>
        <taxon>Vertebrata</taxon>
        <taxon>Euteleostomi</taxon>
        <taxon>Actinopterygii</taxon>
        <taxon>Neopterygii</taxon>
        <taxon>Teleostei</taxon>
        <taxon>Neoteleostei</taxon>
        <taxon>Acanthomorphata</taxon>
        <taxon>Eupercaria</taxon>
        <taxon>Perciformes</taxon>
        <taxon>Cottioidei</taxon>
        <taxon>Cottales</taxon>
        <taxon>Liparidae</taxon>
        <taxon>Liparis</taxon>
    </lineage>
</organism>
<dbReference type="EMBL" id="SRLO01000724">
    <property type="protein sequence ID" value="TNN47803.1"/>
    <property type="molecule type" value="Genomic_DNA"/>
</dbReference>
<name>A0A4Z2G4I6_9TELE</name>
<proteinExistence type="predicted"/>
<comment type="caution">
    <text evidence="2">The sequence shown here is derived from an EMBL/GenBank/DDBJ whole genome shotgun (WGS) entry which is preliminary data.</text>
</comment>
<feature type="region of interest" description="Disordered" evidence="1">
    <location>
        <begin position="116"/>
        <end position="160"/>
    </location>
</feature>
<dbReference type="AlphaFoldDB" id="A0A4Z2G4I6"/>
<sequence>MSMAGSLSPRGRSLRMASRGAMTLTFALTSLPEQQRQRVVLLRRLAAAQRGQEHVSAEFDEQPDELRPAAVAKTRLQHRLGPLRPARRRPSGSAPWSSSSLKPARCPYAAEMYRAPRQAAPPPPPEAHSGTARDPASTSAPKRSSSRRTAASPSRAAVSTGGQLLCGLPLGSAPAFSSAATQARCLPPTAENNGVWAFTSRTVN</sequence>
<protein>
    <submittedName>
        <fullName evidence="2">Uncharacterized protein</fullName>
    </submittedName>
</protein>
<gene>
    <name evidence="2" type="ORF">EYF80_042000</name>
</gene>
<evidence type="ECO:0000313" key="2">
    <source>
        <dbReference type="EMBL" id="TNN47803.1"/>
    </source>
</evidence>
<evidence type="ECO:0000313" key="3">
    <source>
        <dbReference type="Proteomes" id="UP000314294"/>
    </source>
</evidence>
<accession>A0A4Z2G4I6</accession>
<feature type="compositionally biased region" description="Low complexity" evidence="1">
    <location>
        <begin position="135"/>
        <end position="160"/>
    </location>
</feature>
<evidence type="ECO:0000256" key="1">
    <source>
        <dbReference type="SAM" id="MobiDB-lite"/>
    </source>
</evidence>
<dbReference type="Proteomes" id="UP000314294">
    <property type="component" value="Unassembled WGS sequence"/>
</dbReference>